<evidence type="ECO:0000256" key="14">
    <source>
        <dbReference type="PIRSR" id="PIRSR602481-2"/>
    </source>
</evidence>
<dbReference type="InterPro" id="IPR002481">
    <property type="entry name" value="FUR"/>
</dbReference>
<feature type="binding site" evidence="14">
    <location>
        <position position="95"/>
    </location>
    <ligand>
        <name>Fe cation</name>
        <dbReference type="ChEBI" id="CHEBI:24875"/>
    </ligand>
</feature>
<dbReference type="Pfam" id="PF01475">
    <property type="entry name" value="FUR"/>
    <property type="match status" value="1"/>
</dbReference>
<comment type="cofactor">
    <cofactor evidence="13">
        <name>Zn(2+)</name>
        <dbReference type="ChEBI" id="CHEBI:29105"/>
    </cofactor>
    <text evidence="13">Binds 1 zinc ion per subunit.</text>
</comment>
<dbReference type="InterPro" id="IPR036388">
    <property type="entry name" value="WH-like_DNA-bd_sf"/>
</dbReference>
<protein>
    <recommendedName>
        <fullName evidence="4">Ferric uptake regulation protein</fullName>
    </recommendedName>
</protein>
<evidence type="ECO:0000256" key="12">
    <source>
        <dbReference type="ARBA" id="ARBA00023163"/>
    </source>
</evidence>
<dbReference type="InterPro" id="IPR043135">
    <property type="entry name" value="Fur_C"/>
</dbReference>
<dbReference type="GO" id="GO:0003700">
    <property type="term" value="F:DNA-binding transcription factor activity"/>
    <property type="evidence" value="ECO:0007669"/>
    <property type="project" value="InterPro"/>
</dbReference>
<dbReference type="SUPFAM" id="SSF46785">
    <property type="entry name" value="Winged helix' DNA-binding domain"/>
    <property type="match status" value="1"/>
</dbReference>
<comment type="subcellular location">
    <subcellularLocation>
        <location evidence="1">Cytoplasm</location>
    </subcellularLocation>
</comment>
<dbReference type="FunFam" id="3.30.1490.190:FF:000008">
    <property type="entry name" value="Ferric uptake regulator, Fur family"/>
    <property type="match status" value="1"/>
</dbReference>
<evidence type="ECO:0000256" key="9">
    <source>
        <dbReference type="ARBA" id="ARBA00023004"/>
    </source>
</evidence>
<dbReference type="AlphaFoldDB" id="A0A0A1VQT8"/>
<dbReference type="InterPro" id="IPR036390">
    <property type="entry name" value="WH_DNA-bd_sf"/>
</dbReference>
<evidence type="ECO:0000256" key="3">
    <source>
        <dbReference type="ARBA" id="ARBA00011738"/>
    </source>
</evidence>
<evidence type="ECO:0000256" key="2">
    <source>
        <dbReference type="ARBA" id="ARBA00007957"/>
    </source>
</evidence>
<proteinExistence type="inferred from homology"/>
<comment type="subunit">
    <text evidence="3">Homodimer.</text>
</comment>
<comment type="caution">
    <text evidence="15">The sequence shown here is derived from an EMBL/GenBank/DDBJ whole genome shotgun (WGS) entry which is preliminary data.</text>
</comment>
<dbReference type="GO" id="GO:0005737">
    <property type="term" value="C:cytoplasm"/>
    <property type="evidence" value="ECO:0007669"/>
    <property type="project" value="UniProtKB-SubCell"/>
</dbReference>
<reference evidence="16" key="1">
    <citation type="journal article" date="2015" name="Genome">
        <title>Whole Genome Sequence of the Non-Microcystin-Producing Microcystis aeruginosa Strain NIES-44.</title>
        <authorList>
            <person name="Okano K."/>
            <person name="Miyata N."/>
            <person name="Ozaki Y."/>
        </authorList>
    </citation>
    <scope>NUCLEOTIDE SEQUENCE [LARGE SCALE GENOMIC DNA]</scope>
    <source>
        <strain evidence="16">NIES-44</strain>
    </source>
</reference>
<keyword evidence="6" id="KW-0678">Repressor</keyword>
<dbReference type="RefSeq" id="WP_002737956.1">
    <property type="nucleotide sequence ID" value="NZ_BBPA01000013.1"/>
</dbReference>
<feature type="binding site" evidence="13">
    <location>
        <position position="104"/>
    </location>
    <ligand>
        <name>Zn(2+)</name>
        <dbReference type="ChEBI" id="CHEBI:29105"/>
    </ligand>
</feature>
<keyword evidence="9 14" id="KW-0408">Iron</keyword>
<keyword evidence="7 13" id="KW-0479">Metal-binding</keyword>
<organism evidence="15 16">
    <name type="scientific">Microcystis aeruginosa NIES-44</name>
    <dbReference type="NCBI Taxonomy" id="449439"/>
    <lineage>
        <taxon>Bacteria</taxon>
        <taxon>Bacillati</taxon>
        <taxon>Cyanobacteriota</taxon>
        <taxon>Cyanophyceae</taxon>
        <taxon>Oscillatoriophycideae</taxon>
        <taxon>Chroococcales</taxon>
        <taxon>Microcystaceae</taxon>
        <taxon>Microcystis</taxon>
    </lineage>
</organism>
<dbReference type="GO" id="GO:0045892">
    <property type="term" value="P:negative regulation of DNA-templated transcription"/>
    <property type="evidence" value="ECO:0007669"/>
    <property type="project" value="TreeGrafter"/>
</dbReference>
<dbReference type="PANTHER" id="PTHR33202">
    <property type="entry name" value="ZINC UPTAKE REGULATION PROTEIN"/>
    <property type="match status" value="1"/>
</dbReference>
<accession>A0A0A1VQT8</accession>
<feature type="binding site" evidence="13">
    <location>
        <position position="141"/>
    </location>
    <ligand>
        <name>Zn(2+)</name>
        <dbReference type="ChEBI" id="CHEBI:29105"/>
    </ligand>
</feature>
<comment type="similarity">
    <text evidence="2">Belongs to the Fur family.</text>
</comment>
<dbReference type="EMBL" id="BBPA01000013">
    <property type="protein sequence ID" value="GAL91818.1"/>
    <property type="molecule type" value="Genomic_DNA"/>
</dbReference>
<evidence type="ECO:0000256" key="7">
    <source>
        <dbReference type="ARBA" id="ARBA00022723"/>
    </source>
</evidence>
<keyword evidence="8 13" id="KW-0862">Zinc</keyword>
<name>A0A0A1VQT8_MICAE</name>
<dbReference type="GO" id="GO:0000976">
    <property type="term" value="F:transcription cis-regulatory region binding"/>
    <property type="evidence" value="ECO:0007669"/>
    <property type="project" value="TreeGrafter"/>
</dbReference>
<evidence type="ECO:0000313" key="16">
    <source>
        <dbReference type="Proteomes" id="UP000030321"/>
    </source>
</evidence>
<dbReference type="Proteomes" id="UP000030321">
    <property type="component" value="Unassembled WGS sequence"/>
</dbReference>
<comment type="cofactor">
    <cofactor evidence="14">
        <name>Mn(2+)</name>
        <dbReference type="ChEBI" id="CHEBI:29035"/>
    </cofactor>
    <cofactor evidence="14">
        <name>Fe(2+)</name>
        <dbReference type="ChEBI" id="CHEBI:29033"/>
    </cofactor>
    <text evidence="14">Binds 1 Mn(2+) or Fe(2+) ion per subunit.</text>
</comment>
<evidence type="ECO:0000256" key="6">
    <source>
        <dbReference type="ARBA" id="ARBA00022491"/>
    </source>
</evidence>
<dbReference type="Gene3D" id="3.30.1490.190">
    <property type="match status" value="1"/>
</dbReference>
<keyword evidence="10" id="KW-0805">Transcription regulation</keyword>
<evidence type="ECO:0000256" key="8">
    <source>
        <dbReference type="ARBA" id="ARBA00022833"/>
    </source>
</evidence>
<sequence length="183" mass="21014">MSAYTASSLKAELNARGWRLTPQREKILHVFQNLPKGNHLSAEELQELLDKRGEGISLSTIYRSVKLMSRMGILRELELAEGHKHYELNQPYPHHHHHLVCIQCNKTIEFNNDSILKHSLKQCEKEGFQLIDCQLTVMAICPEALRMGWPSGIPSNWGCTRSLVDTRFQNCEIPESKEPEPEN</sequence>
<dbReference type="GO" id="GO:0008270">
    <property type="term" value="F:zinc ion binding"/>
    <property type="evidence" value="ECO:0007669"/>
    <property type="project" value="TreeGrafter"/>
</dbReference>
<keyword evidence="12" id="KW-0804">Transcription</keyword>
<dbReference type="PANTHER" id="PTHR33202:SF19">
    <property type="entry name" value="FERRIC UPTAKE REGULATION PROTEIN"/>
    <property type="match status" value="1"/>
</dbReference>
<gene>
    <name evidence="15" type="ORF">N44_00106</name>
</gene>
<evidence type="ECO:0000256" key="4">
    <source>
        <dbReference type="ARBA" id="ARBA00020910"/>
    </source>
</evidence>
<evidence type="ECO:0000256" key="13">
    <source>
        <dbReference type="PIRSR" id="PIRSR602481-1"/>
    </source>
</evidence>
<dbReference type="Gene3D" id="1.10.10.10">
    <property type="entry name" value="Winged helix-like DNA-binding domain superfamily/Winged helix DNA-binding domain"/>
    <property type="match status" value="1"/>
</dbReference>
<keyword evidence="5" id="KW-0963">Cytoplasm</keyword>
<evidence type="ECO:0000313" key="15">
    <source>
        <dbReference type="EMBL" id="GAL91818.1"/>
    </source>
</evidence>
<keyword evidence="11" id="KW-0238">DNA-binding</keyword>
<evidence type="ECO:0000256" key="11">
    <source>
        <dbReference type="ARBA" id="ARBA00023125"/>
    </source>
</evidence>
<dbReference type="CDD" id="cd07153">
    <property type="entry name" value="Fur_like"/>
    <property type="match status" value="1"/>
</dbReference>
<dbReference type="GO" id="GO:1900376">
    <property type="term" value="P:regulation of secondary metabolite biosynthetic process"/>
    <property type="evidence" value="ECO:0007669"/>
    <property type="project" value="TreeGrafter"/>
</dbReference>
<evidence type="ECO:0000256" key="10">
    <source>
        <dbReference type="ARBA" id="ARBA00023015"/>
    </source>
</evidence>
<evidence type="ECO:0000256" key="5">
    <source>
        <dbReference type="ARBA" id="ARBA00022490"/>
    </source>
</evidence>
<feature type="binding site" evidence="13">
    <location>
        <position position="101"/>
    </location>
    <ligand>
        <name>Zn(2+)</name>
        <dbReference type="ChEBI" id="CHEBI:29105"/>
    </ligand>
</feature>
<evidence type="ECO:0000256" key="1">
    <source>
        <dbReference type="ARBA" id="ARBA00004496"/>
    </source>
</evidence>